<protein>
    <submittedName>
        <fullName evidence="2">Uncharacterized protein</fullName>
    </submittedName>
</protein>
<comment type="caution">
    <text evidence="2">The sequence shown here is derived from an EMBL/GenBank/DDBJ whole genome shotgun (WGS) entry which is preliminary data.</text>
</comment>
<dbReference type="Proteomes" id="UP000603227">
    <property type="component" value="Unassembled WGS sequence"/>
</dbReference>
<dbReference type="EMBL" id="BNAT01000010">
    <property type="protein sequence ID" value="GHH88623.1"/>
    <property type="molecule type" value="Genomic_DNA"/>
</dbReference>
<evidence type="ECO:0000256" key="1">
    <source>
        <dbReference type="SAM" id="MobiDB-lite"/>
    </source>
</evidence>
<sequence length="88" mass="8778">MTCAQMAPAPSASAVSSRNVSMSGLLTAVHRSGNTGIASARYVTSTGSTVSGDPAMRSVGPHPGAKIMSSQTGAASQKESSKRNPVTV</sequence>
<reference evidence="2" key="1">
    <citation type="journal article" date="2014" name="Int. J. Syst. Evol. Microbiol.">
        <title>Complete genome sequence of Corynebacterium casei LMG S-19264T (=DSM 44701T), isolated from a smear-ripened cheese.</title>
        <authorList>
            <consortium name="US DOE Joint Genome Institute (JGI-PGF)"/>
            <person name="Walter F."/>
            <person name="Albersmeier A."/>
            <person name="Kalinowski J."/>
            <person name="Ruckert C."/>
        </authorList>
    </citation>
    <scope>NUCLEOTIDE SEQUENCE</scope>
    <source>
        <strain evidence="2">CGMCC 4.7403</strain>
    </source>
</reference>
<feature type="region of interest" description="Disordered" evidence="1">
    <location>
        <begin position="45"/>
        <end position="88"/>
    </location>
</feature>
<accession>A0A919GQZ8</accession>
<organism evidence="2 3">
    <name type="scientific">Streptomyces capitiformicae</name>
    <dbReference type="NCBI Taxonomy" id="2014920"/>
    <lineage>
        <taxon>Bacteria</taxon>
        <taxon>Bacillati</taxon>
        <taxon>Actinomycetota</taxon>
        <taxon>Actinomycetes</taxon>
        <taxon>Kitasatosporales</taxon>
        <taxon>Streptomycetaceae</taxon>
        <taxon>Streptomyces</taxon>
    </lineage>
</organism>
<evidence type="ECO:0000313" key="3">
    <source>
        <dbReference type="Proteomes" id="UP000603227"/>
    </source>
</evidence>
<keyword evidence="3" id="KW-1185">Reference proteome</keyword>
<reference evidence="2" key="2">
    <citation type="submission" date="2020-09" db="EMBL/GenBank/DDBJ databases">
        <authorList>
            <person name="Sun Q."/>
            <person name="Zhou Y."/>
        </authorList>
    </citation>
    <scope>NUCLEOTIDE SEQUENCE</scope>
    <source>
        <strain evidence="2">CGMCC 4.7403</strain>
    </source>
</reference>
<feature type="region of interest" description="Disordered" evidence="1">
    <location>
        <begin position="1"/>
        <end position="20"/>
    </location>
</feature>
<feature type="compositionally biased region" description="Polar residues" evidence="1">
    <location>
        <begin position="68"/>
        <end position="88"/>
    </location>
</feature>
<proteinExistence type="predicted"/>
<gene>
    <name evidence="2" type="ORF">GCM10017771_34750</name>
</gene>
<name>A0A919GQZ8_9ACTN</name>
<dbReference type="AlphaFoldDB" id="A0A919GQZ8"/>
<evidence type="ECO:0000313" key="2">
    <source>
        <dbReference type="EMBL" id="GHH88623.1"/>
    </source>
</evidence>